<dbReference type="Gene3D" id="3.40.50.620">
    <property type="entry name" value="HUPs"/>
    <property type="match status" value="1"/>
</dbReference>
<name>A0ABW4LH77_9MICO</name>
<gene>
    <name evidence="1" type="ORF">ACFSBI_14890</name>
</gene>
<dbReference type="SUPFAM" id="SSF52402">
    <property type="entry name" value="Adenine nucleotide alpha hydrolases-like"/>
    <property type="match status" value="1"/>
</dbReference>
<dbReference type="InterPro" id="IPR014729">
    <property type="entry name" value="Rossmann-like_a/b/a_fold"/>
</dbReference>
<dbReference type="EMBL" id="JBHUEA010000029">
    <property type="protein sequence ID" value="MFD1722838.1"/>
    <property type="molecule type" value="Genomic_DNA"/>
</dbReference>
<comment type="caution">
    <text evidence="1">The sequence shown here is derived from an EMBL/GenBank/DDBJ whole genome shotgun (WGS) entry which is preliminary data.</text>
</comment>
<keyword evidence="2" id="KW-1185">Reference proteome</keyword>
<evidence type="ECO:0000313" key="1">
    <source>
        <dbReference type="EMBL" id="MFD1722838.1"/>
    </source>
</evidence>
<proteinExistence type="predicted"/>
<reference evidence="2" key="1">
    <citation type="journal article" date="2019" name="Int. J. Syst. Evol. Microbiol.">
        <title>The Global Catalogue of Microorganisms (GCM) 10K type strain sequencing project: providing services to taxonomists for standard genome sequencing and annotation.</title>
        <authorList>
            <consortium name="The Broad Institute Genomics Platform"/>
            <consortium name="The Broad Institute Genome Sequencing Center for Infectious Disease"/>
            <person name="Wu L."/>
            <person name="Ma J."/>
        </authorList>
    </citation>
    <scope>NUCLEOTIDE SEQUENCE [LARGE SCALE GENOMIC DNA]</scope>
    <source>
        <strain evidence="2">CGMCC 1.12471</strain>
    </source>
</reference>
<feature type="non-terminal residue" evidence="1">
    <location>
        <position position="77"/>
    </location>
</feature>
<evidence type="ECO:0000313" key="2">
    <source>
        <dbReference type="Proteomes" id="UP001597347"/>
    </source>
</evidence>
<sequence length="77" mass="7595">MPDRPRLTPATADVRRAVRDALPLVPAAAGTEALVALSGGPDSLALAAGAAFEGPRAGRRIGAVVVDHGLQAGSAEA</sequence>
<organism evidence="1 2">
    <name type="scientific">Amnibacterium endophyticum</name>
    <dbReference type="NCBI Taxonomy" id="2109337"/>
    <lineage>
        <taxon>Bacteria</taxon>
        <taxon>Bacillati</taxon>
        <taxon>Actinomycetota</taxon>
        <taxon>Actinomycetes</taxon>
        <taxon>Micrococcales</taxon>
        <taxon>Microbacteriaceae</taxon>
        <taxon>Amnibacterium</taxon>
    </lineage>
</organism>
<dbReference type="Proteomes" id="UP001597347">
    <property type="component" value="Unassembled WGS sequence"/>
</dbReference>
<accession>A0ABW4LH77</accession>
<protein>
    <submittedName>
        <fullName evidence="1">tRNA(Ile)-lysidine synthetase</fullName>
    </submittedName>
</protein>